<dbReference type="GO" id="GO:0005525">
    <property type="term" value="F:GTP binding"/>
    <property type="evidence" value="ECO:0007669"/>
    <property type="project" value="UniProtKB-KW"/>
</dbReference>
<dbReference type="SUPFAM" id="SSF55307">
    <property type="entry name" value="Tubulin C-terminal domain-like"/>
    <property type="match status" value="1"/>
</dbReference>
<reference evidence="5 6" key="1">
    <citation type="journal article" date="2012" name="Genome Biol.">
        <title>Genome and low-iron response of an oceanic diatom adapted to chronic iron limitation.</title>
        <authorList>
            <person name="Lommer M."/>
            <person name="Specht M."/>
            <person name="Roy A.S."/>
            <person name="Kraemer L."/>
            <person name="Andreson R."/>
            <person name="Gutowska M.A."/>
            <person name="Wolf J."/>
            <person name="Bergner S.V."/>
            <person name="Schilhabel M.B."/>
            <person name="Klostermeier U.C."/>
            <person name="Beiko R.G."/>
            <person name="Rosenstiel P."/>
            <person name="Hippler M."/>
            <person name="Laroche J."/>
        </authorList>
    </citation>
    <scope>NUCLEOTIDE SEQUENCE [LARGE SCALE GENOMIC DNA]</scope>
    <source>
        <strain evidence="5 6">CCMP1005</strain>
    </source>
</reference>
<proteinExistence type="inferred from homology"/>
<protein>
    <submittedName>
        <fullName evidence="5">Uncharacterized protein</fullName>
    </submittedName>
</protein>
<dbReference type="Proteomes" id="UP000266841">
    <property type="component" value="Unassembled WGS sequence"/>
</dbReference>
<dbReference type="AlphaFoldDB" id="K0TH79"/>
<feature type="non-terminal residue" evidence="5">
    <location>
        <position position="1"/>
    </location>
</feature>
<keyword evidence="4" id="KW-0342">GTP-binding</keyword>
<dbReference type="GO" id="GO:0005874">
    <property type="term" value="C:microtubule"/>
    <property type="evidence" value="ECO:0007669"/>
    <property type="project" value="UniProtKB-KW"/>
</dbReference>
<organism evidence="5 6">
    <name type="scientific">Thalassiosira oceanica</name>
    <name type="common">Marine diatom</name>
    <dbReference type="NCBI Taxonomy" id="159749"/>
    <lineage>
        <taxon>Eukaryota</taxon>
        <taxon>Sar</taxon>
        <taxon>Stramenopiles</taxon>
        <taxon>Ochrophyta</taxon>
        <taxon>Bacillariophyta</taxon>
        <taxon>Coscinodiscophyceae</taxon>
        <taxon>Thalassiosirophycidae</taxon>
        <taxon>Thalassiosirales</taxon>
        <taxon>Thalassiosiraceae</taxon>
        <taxon>Thalassiosira</taxon>
    </lineage>
</organism>
<comment type="caution">
    <text evidence="5">The sequence shown here is derived from an EMBL/GenBank/DDBJ whole genome shotgun (WGS) entry which is preliminary data.</text>
</comment>
<accession>K0TH79</accession>
<dbReference type="InterPro" id="IPR008280">
    <property type="entry name" value="Tub_FtsZ_C"/>
</dbReference>
<dbReference type="Gene3D" id="1.10.287.600">
    <property type="entry name" value="Helix hairpin bin"/>
    <property type="match status" value="1"/>
</dbReference>
<dbReference type="InterPro" id="IPR023123">
    <property type="entry name" value="Tubulin_C"/>
</dbReference>
<gene>
    <name evidence="5" type="ORF">THAOC_01481</name>
</gene>
<keyword evidence="6" id="KW-1185">Reference proteome</keyword>
<name>K0TH79_THAOC</name>
<dbReference type="EMBL" id="AGNL01001765">
    <property type="protein sequence ID" value="EJK76740.1"/>
    <property type="molecule type" value="Genomic_DNA"/>
</dbReference>
<keyword evidence="3" id="KW-0547">Nucleotide-binding</keyword>
<keyword evidence="2" id="KW-0493">Microtubule</keyword>
<evidence type="ECO:0000256" key="3">
    <source>
        <dbReference type="ARBA" id="ARBA00022741"/>
    </source>
</evidence>
<evidence type="ECO:0000313" key="6">
    <source>
        <dbReference type="Proteomes" id="UP000266841"/>
    </source>
</evidence>
<evidence type="ECO:0000256" key="2">
    <source>
        <dbReference type="ARBA" id="ARBA00022701"/>
    </source>
</evidence>
<sequence>IFRLPGVALEVAGAFCGRIQGTTNDPDPTLTSLSDPHDHCQPVMAPASDDCGNSLNPVSASTSWFGPVESRLNPRTVLPLVRFRGAKTEPTDLCRPGQLVSNHQCRVAFGLRLEDRGLTLLIDVSATAEPKLNKPKFPADQMVANTTAIAEALLSRIDHKFDLMYAKRAFVHGMWERV</sequence>
<evidence type="ECO:0000256" key="4">
    <source>
        <dbReference type="ARBA" id="ARBA00023134"/>
    </source>
</evidence>
<comment type="similarity">
    <text evidence="1">Belongs to the tubulin family.</text>
</comment>
<evidence type="ECO:0000313" key="5">
    <source>
        <dbReference type="EMBL" id="EJK76740.1"/>
    </source>
</evidence>
<evidence type="ECO:0000256" key="1">
    <source>
        <dbReference type="ARBA" id="ARBA00009636"/>
    </source>
</evidence>